<dbReference type="InterPro" id="IPR035906">
    <property type="entry name" value="MetI-like_sf"/>
</dbReference>
<keyword evidence="2 6" id="KW-0813">Transport</keyword>
<keyword evidence="5 6" id="KW-0472">Membrane</keyword>
<dbReference type="AlphaFoldDB" id="A0A7X2H9I9"/>
<evidence type="ECO:0000256" key="3">
    <source>
        <dbReference type="ARBA" id="ARBA00022692"/>
    </source>
</evidence>
<dbReference type="CDD" id="cd06261">
    <property type="entry name" value="TM_PBP2"/>
    <property type="match status" value="1"/>
</dbReference>
<keyword evidence="9" id="KW-1185">Reference proteome</keyword>
<evidence type="ECO:0000256" key="2">
    <source>
        <dbReference type="ARBA" id="ARBA00022448"/>
    </source>
</evidence>
<organism evidence="8 9">
    <name type="scientific">Paenibacillus monticola</name>
    <dbReference type="NCBI Taxonomy" id="2666075"/>
    <lineage>
        <taxon>Bacteria</taxon>
        <taxon>Bacillati</taxon>
        <taxon>Bacillota</taxon>
        <taxon>Bacilli</taxon>
        <taxon>Bacillales</taxon>
        <taxon>Paenibacillaceae</taxon>
        <taxon>Paenibacillus</taxon>
    </lineage>
</organism>
<sequence>MRTNSTAAVYEPLQVWKGDTLGRRFRKQLPFQIFVWLGLAFLLVFNYAPMFGVLIAFKNYKILTGISGIFTSEWVGLRYFRELVRDYNFPNLVRNTLALSVLKLVFSFPVPIILAIMLTETRSAFMRRFVQTASYLPHFISWVIVSGMAYAFFSTETGMINNALMSLHIIQEPIKILTDPNSFWGLAVASAIWKEAGWWTIIFLASISGIDPTQYEAAEMDGAGRLQRIWHVTLPGMKSAYAAATDLIQSVIAVILVVSANTIAKKVSGSSLY</sequence>
<feature type="transmembrane region" description="Helical" evidence="6">
    <location>
        <begin position="135"/>
        <end position="153"/>
    </location>
</feature>
<dbReference type="PANTHER" id="PTHR43496:SF1">
    <property type="entry name" value="POLYGALACTURONAN_RHAMNOGALACTURONAN TRANSPORT SYSTEM PERMEASE PROTEIN YTEP"/>
    <property type="match status" value="1"/>
</dbReference>
<feature type="transmembrane region" description="Helical" evidence="6">
    <location>
        <begin position="33"/>
        <end position="56"/>
    </location>
</feature>
<dbReference type="PANTHER" id="PTHR43496">
    <property type="entry name" value="PROTEIN LPLB"/>
    <property type="match status" value="1"/>
</dbReference>
<evidence type="ECO:0000313" key="8">
    <source>
        <dbReference type="EMBL" id="MRN56039.1"/>
    </source>
</evidence>
<dbReference type="PROSITE" id="PS50928">
    <property type="entry name" value="ABC_TM1"/>
    <property type="match status" value="1"/>
</dbReference>
<evidence type="ECO:0000256" key="4">
    <source>
        <dbReference type="ARBA" id="ARBA00022989"/>
    </source>
</evidence>
<dbReference type="GO" id="GO:0005886">
    <property type="term" value="C:plasma membrane"/>
    <property type="evidence" value="ECO:0007669"/>
    <property type="project" value="UniProtKB-SubCell"/>
</dbReference>
<dbReference type="Pfam" id="PF00528">
    <property type="entry name" value="BPD_transp_1"/>
    <property type="match status" value="1"/>
</dbReference>
<name>A0A7X2H9I9_9BACL</name>
<dbReference type="GO" id="GO:0055085">
    <property type="term" value="P:transmembrane transport"/>
    <property type="evidence" value="ECO:0007669"/>
    <property type="project" value="InterPro"/>
</dbReference>
<feature type="domain" description="ABC transmembrane type-1" evidence="7">
    <location>
        <begin position="93"/>
        <end position="273"/>
    </location>
</feature>
<dbReference type="SUPFAM" id="SSF161098">
    <property type="entry name" value="MetI-like"/>
    <property type="match status" value="1"/>
</dbReference>
<evidence type="ECO:0000313" key="9">
    <source>
        <dbReference type="Proteomes" id="UP000463051"/>
    </source>
</evidence>
<comment type="subcellular location">
    <subcellularLocation>
        <location evidence="6">Cell membrane</location>
        <topology evidence="6">Multi-pass membrane protein</topology>
    </subcellularLocation>
    <subcellularLocation>
        <location evidence="1">Membrane</location>
        <topology evidence="1">Multi-pass membrane protein</topology>
    </subcellularLocation>
</comment>
<comment type="caution">
    <text evidence="8">The sequence shown here is derived from an EMBL/GenBank/DDBJ whole genome shotgun (WGS) entry which is preliminary data.</text>
</comment>
<keyword evidence="4 6" id="KW-1133">Transmembrane helix</keyword>
<evidence type="ECO:0000256" key="5">
    <source>
        <dbReference type="ARBA" id="ARBA00023136"/>
    </source>
</evidence>
<evidence type="ECO:0000256" key="1">
    <source>
        <dbReference type="ARBA" id="ARBA00004141"/>
    </source>
</evidence>
<evidence type="ECO:0000256" key="6">
    <source>
        <dbReference type="RuleBase" id="RU363032"/>
    </source>
</evidence>
<dbReference type="EMBL" id="WJXB01000011">
    <property type="protein sequence ID" value="MRN56039.1"/>
    <property type="molecule type" value="Genomic_DNA"/>
</dbReference>
<evidence type="ECO:0000259" key="7">
    <source>
        <dbReference type="PROSITE" id="PS50928"/>
    </source>
</evidence>
<reference evidence="8 9" key="1">
    <citation type="submission" date="2019-11" db="EMBL/GenBank/DDBJ databases">
        <title>Paenibacillus monticola sp. nov., a novel PGPR strain isolated from mountain sample in China.</title>
        <authorList>
            <person name="Zhao Q."/>
            <person name="Li H.-P."/>
            <person name="Zhang J.-L."/>
        </authorList>
    </citation>
    <scope>NUCLEOTIDE SEQUENCE [LARGE SCALE GENOMIC DNA]</scope>
    <source>
        <strain evidence="8 9">LC-T2</strain>
    </source>
</reference>
<dbReference type="InterPro" id="IPR000515">
    <property type="entry name" value="MetI-like"/>
</dbReference>
<dbReference type="RefSeq" id="WP_154121528.1">
    <property type="nucleotide sequence ID" value="NZ_WJXB01000011.1"/>
</dbReference>
<protein>
    <submittedName>
        <fullName evidence="8">ABC transporter permease subunit</fullName>
    </submittedName>
</protein>
<accession>A0A7X2H9I9</accession>
<dbReference type="Proteomes" id="UP000463051">
    <property type="component" value="Unassembled WGS sequence"/>
</dbReference>
<keyword evidence="3 6" id="KW-0812">Transmembrane</keyword>
<dbReference type="Gene3D" id="1.10.3720.10">
    <property type="entry name" value="MetI-like"/>
    <property type="match status" value="1"/>
</dbReference>
<gene>
    <name evidence="8" type="ORF">GJB61_23990</name>
</gene>
<proteinExistence type="inferred from homology"/>
<feature type="transmembrane region" description="Helical" evidence="6">
    <location>
        <begin position="92"/>
        <end position="115"/>
    </location>
</feature>
<comment type="similarity">
    <text evidence="6">Belongs to the binding-protein-dependent transport system permease family.</text>
</comment>